<gene>
    <name evidence="1" type="ORF">SCALOS_LOCUS5380</name>
</gene>
<comment type="caution">
    <text evidence="1">The sequence shown here is derived from an EMBL/GenBank/DDBJ whole genome shotgun (WGS) entry which is preliminary data.</text>
</comment>
<accession>A0ACA9LXJ1</accession>
<keyword evidence="2" id="KW-1185">Reference proteome</keyword>
<name>A0ACA9LXJ1_9GLOM</name>
<evidence type="ECO:0000313" key="1">
    <source>
        <dbReference type="EMBL" id="CAG8557078.1"/>
    </source>
</evidence>
<protein>
    <submittedName>
        <fullName evidence="1">2082_t:CDS:1</fullName>
    </submittedName>
</protein>
<feature type="non-terminal residue" evidence="1">
    <location>
        <position position="76"/>
    </location>
</feature>
<organism evidence="1 2">
    <name type="scientific">Scutellospora calospora</name>
    <dbReference type="NCBI Taxonomy" id="85575"/>
    <lineage>
        <taxon>Eukaryota</taxon>
        <taxon>Fungi</taxon>
        <taxon>Fungi incertae sedis</taxon>
        <taxon>Mucoromycota</taxon>
        <taxon>Glomeromycotina</taxon>
        <taxon>Glomeromycetes</taxon>
        <taxon>Diversisporales</taxon>
        <taxon>Gigasporaceae</taxon>
        <taxon>Scutellospora</taxon>
    </lineage>
</organism>
<reference evidence="1" key="1">
    <citation type="submission" date="2021-06" db="EMBL/GenBank/DDBJ databases">
        <authorList>
            <person name="Kallberg Y."/>
            <person name="Tangrot J."/>
            <person name="Rosling A."/>
        </authorList>
    </citation>
    <scope>NUCLEOTIDE SEQUENCE</scope>
    <source>
        <strain evidence="1">AU212A</strain>
    </source>
</reference>
<dbReference type="Proteomes" id="UP000789860">
    <property type="component" value="Unassembled WGS sequence"/>
</dbReference>
<evidence type="ECO:0000313" key="2">
    <source>
        <dbReference type="Proteomes" id="UP000789860"/>
    </source>
</evidence>
<dbReference type="EMBL" id="CAJVPM010008654">
    <property type="protein sequence ID" value="CAG8557078.1"/>
    <property type="molecule type" value="Genomic_DNA"/>
</dbReference>
<feature type="non-terminal residue" evidence="1">
    <location>
        <position position="1"/>
    </location>
</feature>
<sequence length="76" mass="8764">PQAVKFLATSAGIRLDQSKYRVKYSQDLIHGPLLQDNNLENAENNDDSSSMSNDDDILTARNKHYLKYAYQQFKQQ</sequence>
<proteinExistence type="predicted"/>